<keyword evidence="3" id="KW-1185">Reference proteome</keyword>
<dbReference type="InterPro" id="IPR051531">
    <property type="entry name" value="N-acetyltransferase"/>
</dbReference>
<evidence type="ECO:0000313" key="2">
    <source>
        <dbReference type="EMBL" id="MDV3456677.1"/>
    </source>
</evidence>
<dbReference type="EMBL" id="JAWJEJ010000001">
    <property type="protein sequence ID" value="MDV3456677.1"/>
    <property type="molecule type" value="Genomic_DNA"/>
</dbReference>
<dbReference type="SUPFAM" id="SSF55729">
    <property type="entry name" value="Acyl-CoA N-acyltransferases (Nat)"/>
    <property type="match status" value="1"/>
</dbReference>
<dbReference type="InterPro" id="IPR000182">
    <property type="entry name" value="GNAT_dom"/>
</dbReference>
<evidence type="ECO:0000313" key="3">
    <source>
        <dbReference type="Proteomes" id="UP001273531"/>
    </source>
</evidence>
<protein>
    <submittedName>
        <fullName evidence="2">GNAT family N-acetyltransferase</fullName>
    </submittedName>
</protein>
<dbReference type="PROSITE" id="PS51186">
    <property type="entry name" value="GNAT"/>
    <property type="match status" value="1"/>
</dbReference>
<reference evidence="2 3" key="1">
    <citation type="submission" date="2023-10" db="EMBL/GenBank/DDBJ databases">
        <title>Sphingomonas sp. HF-S4 16S ribosomal RNA gene Genome sequencing and assembly.</title>
        <authorList>
            <person name="Lee H."/>
        </authorList>
    </citation>
    <scope>NUCLEOTIDE SEQUENCE [LARGE SCALE GENOMIC DNA]</scope>
    <source>
        <strain evidence="2 3">HF-S4</strain>
    </source>
</reference>
<name>A0ABU3Y5P3_9SPHN</name>
<dbReference type="InterPro" id="IPR016181">
    <property type="entry name" value="Acyl_CoA_acyltransferase"/>
</dbReference>
<gene>
    <name evidence="2" type="ORF">RZN05_06745</name>
</gene>
<organism evidence="2 3">
    <name type="scientific">Sphingomonas agrestis</name>
    <dbReference type="NCBI Taxonomy" id="3080540"/>
    <lineage>
        <taxon>Bacteria</taxon>
        <taxon>Pseudomonadati</taxon>
        <taxon>Pseudomonadota</taxon>
        <taxon>Alphaproteobacteria</taxon>
        <taxon>Sphingomonadales</taxon>
        <taxon>Sphingomonadaceae</taxon>
        <taxon>Sphingomonas</taxon>
    </lineage>
</organism>
<proteinExistence type="predicted"/>
<evidence type="ECO:0000259" key="1">
    <source>
        <dbReference type="PROSITE" id="PS51186"/>
    </source>
</evidence>
<dbReference type="RefSeq" id="WP_317225852.1">
    <property type="nucleotide sequence ID" value="NZ_JAWJEJ010000001.1"/>
</dbReference>
<dbReference type="Pfam" id="PF13302">
    <property type="entry name" value="Acetyltransf_3"/>
    <property type="match status" value="1"/>
</dbReference>
<feature type="domain" description="N-acetyltransferase" evidence="1">
    <location>
        <begin position="7"/>
        <end position="174"/>
    </location>
</feature>
<dbReference type="Gene3D" id="3.40.630.30">
    <property type="match status" value="1"/>
</dbReference>
<accession>A0ABU3Y5P3</accession>
<sequence length="179" mass="20577">MIETPRLILRGWRDSDREPFHAMSQDERVMATLGPLLWRDESDALIDRVQRILDDMGYTFWAVERRSDGAFLGFCGLKPGAEETPIEGEIEIGWRLAYDHWGRGYAREAAQASLDWGWANLDVPRIAAITSVDNDRSWGLMERLGMVRAPQDDFDHPKAVERLRRHVTYRIARGAVKPV</sequence>
<dbReference type="PANTHER" id="PTHR43792">
    <property type="entry name" value="GNAT FAMILY, PUTATIVE (AFU_ORTHOLOGUE AFUA_3G00765)-RELATED-RELATED"/>
    <property type="match status" value="1"/>
</dbReference>
<dbReference type="Proteomes" id="UP001273531">
    <property type="component" value="Unassembled WGS sequence"/>
</dbReference>
<dbReference type="PANTHER" id="PTHR43792:SF1">
    <property type="entry name" value="N-ACETYLTRANSFERASE DOMAIN-CONTAINING PROTEIN"/>
    <property type="match status" value="1"/>
</dbReference>
<comment type="caution">
    <text evidence="2">The sequence shown here is derived from an EMBL/GenBank/DDBJ whole genome shotgun (WGS) entry which is preliminary data.</text>
</comment>